<evidence type="ECO:0000313" key="1">
    <source>
        <dbReference type="EMBL" id="CAG8550268.1"/>
    </source>
</evidence>
<organism evidence="1 2">
    <name type="scientific">Scutellospora calospora</name>
    <dbReference type="NCBI Taxonomy" id="85575"/>
    <lineage>
        <taxon>Eukaryota</taxon>
        <taxon>Fungi</taxon>
        <taxon>Fungi incertae sedis</taxon>
        <taxon>Mucoromycota</taxon>
        <taxon>Glomeromycotina</taxon>
        <taxon>Glomeromycetes</taxon>
        <taxon>Diversisporales</taxon>
        <taxon>Gigasporaceae</taxon>
        <taxon>Scutellospora</taxon>
    </lineage>
</organism>
<comment type="caution">
    <text evidence="1">The sequence shown here is derived from an EMBL/GenBank/DDBJ whole genome shotgun (WGS) entry which is preliminary data.</text>
</comment>
<dbReference type="EMBL" id="CAJVPM010007940">
    <property type="protein sequence ID" value="CAG8550268.1"/>
    <property type="molecule type" value="Genomic_DNA"/>
</dbReference>
<reference evidence="1" key="1">
    <citation type="submission" date="2021-06" db="EMBL/GenBank/DDBJ databases">
        <authorList>
            <person name="Kallberg Y."/>
            <person name="Tangrot J."/>
            <person name="Rosling A."/>
        </authorList>
    </citation>
    <scope>NUCLEOTIDE SEQUENCE</scope>
    <source>
        <strain evidence="1">AU212A</strain>
    </source>
</reference>
<proteinExistence type="predicted"/>
<gene>
    <name evidence="1" type="ORF">SCALOS_LOCUS5152</name>
</gene>
<sequence length="80" mass="9549">METYSVQDNRINVLFDRASDIKKDQQLRIEALISFQQIIENEKHLFEPGLFQIICGFLKDSMLEIREWTIDFLEFTFTTS</sequence>
<dbReference type="Proteomes" id="UP000789860">
    <property type="component" value="Unassembled WGS sequence"/>
</dbReference>
<name>A0ACA9LW22_9GLOM</name>
<accession>A0ACA9LW22</accession>
<evidence type="ECO:0000313" key="2">
    <source>
        <dbReference type="Proteomes" id="UP000789860"/>
    </source>
</evidence>
<protein>
    <submittedName>
        <fullName evidence="1">1126_t:CDS:1</fullName>
    </submittedName>
</protein>
<feature type="non-terminal residue" evidence="1">
    <location>
        <position position="80"/>
    </location>
</feature>
<keyword evidence="2" id="KW-1185">Reference proteome</keyword>